<dbReference type="EMBL" id="CCXY01000116">
    <property type="protein sequence ID" value="CEG12192.1"/>
    <property type="molecule type" value="Genomic_DNA"/>
</dbReference>
<dbReference type="EC" id="4.1.2.50" evidence="5"/>
<dbReference type="Gene3D" id="3.30.479.10">
    <property type="entry name" value="6-pyruvoyl tetrahydropterin synthase/QueD"/>
    <property type="match status" value="1"/>
</dbReference>
<evidence type="ECO:0000256" key="2">
    <source>
        <dbReference type="ARBA" id="ARBA00022723"/>
    </source>
</evidence>
<protein>
    <submittedName>
        <fullName evidence="5">Putative 6-carboxy-5,6,7,8-tetrahydropterin synthase</fullName>
        <ecNumber evidence="5">4.1.2.50</ecNumber>
    </submittedName>
</protein>
<name>A0A098E855_9ZZZZ</name>
<reference evidence="5" key="1">
    <citation type="submission" date="2014-09" db="EMBL/GenBank/DDBJ databases">
        <authorList>
            <person name="Probst J Alexander"/>
        </authorList>
    </citation>
    <scope>NUCLEOTIDE SEQUENCE</scope>
</reference>
<evidence type="ECO:0000256" key="4">
    <source>
        <dbReference type="ARBA" id="ARBA00023239"/>
    </source>
</evidence>
<proteinExistence type="predicted"/>
<evidence type="ECO:0000313" key="5">
    <source>
        <dbReference type="EMBL" id="CEG12192.1"/>
    </source>
</evidence>
<evidence type="ECO:0000256" key="3">
    <source>
        <dbReference type="ARBA" id="ARBA00022833"/>
    </source>
</evidence>
<accession>A0A098E855</accession>
<evidence type="ECO:0000256" key="1">
    <source>
        <dbReference type="ARBA" id="ARBA00001947"/>
    </source>
</evidence>
<dbReference type="GO" id="GO:0070497">
    <property type="term" value="F:6-carboxytetrahydropterin synthase activity"/>
    <property type="evidence" value="ECO:0007669"/>
    <property type="project" value="UniProtKB-EC"/>
</dbReference>
<dbReference type="GO" id="GO:0046872">
    <property type="term" value="F:metal ion binding"/>
    <property type="evidence" value="ECO:0007669"/>
    <property type="project" value="UniProtKB-KW"/>
</dbReference>
<dbReference type="PANTHER" id="PTHR12589:SF7">
    <property type="entry name" value="6-PYRUVOYL TETRAHYDROBIOPTERIN SYNTHASE"/>
    <property type="match status" value="1"/>
</dbReference>
<keyword evidence="4 5" id="KW-0456">Lyase</keyword>
<dbReference type="PANTHER" id="PTHR12589">
    <property type="entry name" value="PYRUVOYL TETRAHYDROBIOPTERIN SYNTHASE"/>
    <property type="match status" value="1"/>
</dbReference>
<dbReference type="InterPro" id="IPR007115">
    <property type="entry name" value="6-PTP_synth/QueD"/>
</dbReference>
<keyword evidence="3" id="KW-0862">Zinc</keyword>
<keyword evidence="2" id="KW-0479">Metal-binding</keyword>
<sequence length="160" mass="18489">MSIKISIVKNFSSSHFLIGHEKCGRIHGHNWKVKVIVEGELEEHGWVMDFTVLKKVVDELLNRYDHKMLLPNSISYNENGIKGNLNFIANSKKYSFPKEDCVIVPIDNITCENLSILIYNELKEILKNFTNIYGLEIIVNERDEQGASFSGYFRDSKYSK</sequence>
<comment type="cofactor">
    <cofactor evidence="1">
        <name>Zn(2+)</name>
        <dbReference type="ChEBI" id="CHEBI:29105"/>
    </cofactor>
</comment>
<organism evidence="5">
    <name type="scientific">groundwater metagenome</name>
    <dbReference type="NCBI Taxonomy" id="717931"/>
    <lineage>
        <taxon>unclassified sequences</taxon>
        <taxon>metagenomes</taxon>
        <taxon>ecological metagenomes</taxon>
    </lineage>
</organism>
<dbReference type="SUPFAM" id="SSF55620">
    <property type="entry name" value="Tetrahydrobiopterin biosynthesis enzymes-like"/>
    <property type="match status" value="1"/>
</dbReference>
<dbReference type="InterPro" id="IPR038418">
    <property type="entry name" value="6-PTP_synth/QueD_sf"/>
</dbReference>
<dbReference type="AlphaFoldDB" id="A0A098E855"/>
<gene>
    <name evidence="5" type="ORF">MSIBF_A2020014</name>
</gene>
<dbReference type="Pfam" id="PF01242">
    <property type="entry name" value="PTPS"/>
    <property type="match status" value="1"/>
</dbReference>
<dbReference type="PIRSF" id="PIRSF006113">
    <property type="entry name" value="PTP_synth"/>
    <property type="match status" value="1"/>
</dbReference>